<feature type="domain" description="Reverse transcriptase Ty1/copia-type" evidence="3">
    <location>
        <begin position="97"/>
        <end position="197"/>
    </location>
</feature>
<organism evidence="4 5">
    <name type="scientific">Tanacetum coccineum</name>
    <dbReference type="NCBI Taxonomy" id="301880"/>
    <lineage>
        <taxon>Eukaryota</taxon>
        <taxon>Viridiplantae</taxon>
        <taxon>Streptophyta</taxon>
        <taxon>Embryophyta</taxon>
        <taxon>Tracheophyta</taxon>
        <taxon>Spermatophyta</taxon>
        <taxon>Magnoliopsida</taxon>
        <taxon>eudicotyledons</taxon>
        <taxon>Gunneridae</taxon>
        <taxon>Pentapetalae</taxon>
        <taxon>asterids</taxon>
        <taxon>campanulids</taxon>
        <taxon>Asterales</taxon>
        <taxon>Asteraceae</taxon>
        <taxon>Asteroideae</taxon>
        <taxon>Anthemideae</taxon>
        <taxon>Anthemidinae</taxon>
        <taxon>Tanacetum</taxon>
    </lineage>
</organism>
<sequence>MCLRCRRCVSGLRRSLYLHYIQAHQQVLLATSIKQIQEHNRINRDAIARNENMTGDLPQLGRGPGHTGLNSDSNKPYIPHSEPNKYYWPSMAYHSRSLAISRHWPVHQLDVKNAFLHGSLSETVYMHQPPGFRDLQHPDHVCLLQRSLYGLKQASGPVVFRGFLDFAAVLGFIIVAAYSSLFITDRGQDTAYLLLYVMILF</sequence>
<protein>
    <submittedName>
        <fullName evidence="4">Ribonuclease H-like domain-containing protein</fullName>
    </submittedName>
</protein>
<evidence type="ECO:0000256" key="1">
    <source>
        <dbReference type="SAM" id="MobiDB-lite"/>
    </source>
</evidence>
<evidence type="ECO:0000259" key="3">
    <source>
        <dbReference type="Pfam" id="PF07727"/>
    </source>
</evidence>
<gene>
    <name evidence="4" type="ORF">Tco_1114221</name>
</gene>
<dbReference type="Pfam" id="PF07727">
    <property type="entry name" value="RVT_2"/>
    <property type="match status" value="1"/>
</dbReference>
<keyword evidence="5" id="KW-1185">Reference proteome</keyword>
<evidence type="ECO:0000313" key="5">
    <source>
        <dbReference type="Proteomes" id="UP001151760"/>
    </source>
</evidence>
<keyword evidence="2" id="KW-0812">Transmembrane</keyword>
<reference evidence="4" key="1">
    <citation type="journal article" date="2022" name="Int. J. Mol. Sci.">
        <title>Draft Genome of Tanacetum Coccineum: Genomic Comparison of Closely Related Tanacetum-Family Plants.</title>
        <authorList>
            <person name="Yamashiro T."/>
            <person name="Shiraishi A."/>
            <person name="Nakayama K."/>
            <person name="Satake H."/>
        </authorList>
    </citation>
    <scope>NUCLEOTIDE SEQUENCE</scope>
</reference>
<reference evidence="4" key="2">
    <citation type="submission" date="2022-01" db="EMBL/GenBank/DDBJ databases">
        <authorList>
            <person name="Yamashiro T."/>
            <person name="Shiraishi A."/>
            <person name="Satake H."/>
            <person name="Nakayama K."/>
        </authorList>
    </citation>
    <scope>NUCLEOTIDE SEQUENCE</scope>
</reference>
<keyword evidence="2" id="KW-0472">Membrane</keyword>
<dbReference type="EMBL" id="BQNB010021195">
    <property type="protein sequence ID" value="GJU03883.1"/>
    <property type="molecule type" value="Genomic_DNA"/>
</dbReference>
<comment type="caution">
    <text evidence="4">The sequence shown here is derived from an EMBL/GenBank/DDBJ whole genome shotgun (WGS) entry which is preliminary data.</text>
</comment>
<feature type="transmembrane region" description="Helical" evidence="2">
    <location>
        <begin position="162"/>
        <end position="183"/>
    </location>
</feature>
<dbReference type="Proteomes" id="UP001151760">
    <property type="component" value="Unassembled WGS sequence"/>
</dbReference>
<proteinExistence type="predicted"/>
<evidence type="ECO:0000313" key="4">
    <source>
        <dbReference type="EMBL" id="GJU03883.1"/>
    </source>
</evidence>
<dbReference type="InterPro" id="IPR013103">
    <property type="entry name" value="RVT_2"/>
</dbReference>
<name>A0ABQ5IX23_9ASTR</name>
<feature type="region of interest" description="Disordered" evidence="1">
    <location>
        <begin position="53"/>
        <end position="75"/>
    </location>
</feature>
<accession>A0ABQ5IX23</accession>
<evidence type="ECO:0000256" key="2">
    <source>
        <dbReference type="SAM" id="Phobius"/>
    </source>
</evidence>
<keyword evidence="2" id="KW-1133">Transmembrane helix</keyword>